<keyword evidence="3" id="KW-1185">Reference proteome</keyword>
<evidence type="ECO:0000256" key="1">
    <source>
        <dbReference type="SAM" id="MobiDB-lite"/>
    </source>
</evidence>
<feature type="compositionally biased region" description="Polar residues" evidence="1">
    <location>
        <begin position="133"/>
        <end position="148"/>
    </location>
</feature>
<dbReference type="AlphaFoldDB" id="I7BK11"/>
<feature type="compositionally biased region" description="Low complexity" evidence="1">
    <location>
        <begin position="204"/>
        <end position="230"/>
    </location>
</feature>
<feature type="region of interest" description="Disordered" evidence="1">
    <location>
        <begin position="35"/>
        <end position="299"/>
    </location>
</feature>
<proteinExistence type="predicted"/>
<organism evidence="2 3">
    <name type="scientific">Mycoplasma haematolamae (strain Purdue)</name>
    <dbReference type="NCBI Taxonomy" id="1212765"/>
    <lineage>
        <taxon>Bacteria</taxon>
        <taxon>Bacillati</taxon>
        <taxon>Mycoplasmatota</taxon>
        <taxon>Mollicutes</taxon>
        <taxon>Mycoplasmataceae</taxon>
        <taxon>Mycoplasma</taxon>
    </lineage>
</organism>
<evidence type="ECO:0000313" key="2">
    <source>
        <dbReference type="EMBL" id="AFO52208.1"/>
    </source>
</evidence>
<feature type="compositionally biased region" description="Acidic residues" evidence="1">
    <location>
        <begin position="235"/>
        <end position="253"/>
    </location>
</feature>
<feature type="compositionally biased region" description="Polar residues" evidence="1">
    <location>
        <begin position="191"/>
        <end position="203"/>
    </location>
</feature>
<accession>I7BK11</accession>
<dbReference type="KEGG" id="mhl:MHLP_03140"/>
<feature type="compositionally biased region" description="Basic residues" evidence="1">
    <location>
        <begin position="263"/>
        <end position="281"/>
    </location>
</feature>
<feature type="compositionally biased region" description="Basic and acidic residues" evidence="1">
    <location>
        <begin position="49"/>
        <end position="68"/>
    </location>
</feature>
<protein>
    <submittedName>
        <fullName evidence="2">Uncharacterized protein</fullName>
    </submittedName>
</protein>
<gene>
    <name evidence="2" type="ordered locus">MHLP_03140</name>
</gene>
<dbReference type="EMBL" id="CP003731">
    <property type="protein sequence ID" value="AFO52208.1"/>
    <property type="molecule type" value="Genomic_DNA"/>
</dbReference>
<evidence type="ECO:0000313" key="3">
    <source>
        <dbReference type="Proteomes" id="UP000006502"/>
    </source>
</evidence>
<dbReference type="Proteomes" id="UP000006502">
    <property type="component" value="Chromosome"/>
</dbReference>
<sequence length="299" mass="32308">MIFPVKIITCCCCTGSVVAGGTYFSVPLLANSFQKASSEEKSISQPVSRPERSLSLDTHVEESPRKEQLATPEPNKVDPEFLTTLGSPTEPPPLPVLVTQNTGDPKSVLVEPESRPDPLPKTQTEEQKPDSDSVITESSEASQASPVSQPDAIVSSESPSKDTKTQNVVDPEEPKLPVSELSVEPAPASGQEPTVSVTEASDMTSTTTAQESQEQLPAQSTSSSESGESSQLDAGTEEPEEEDDDEELDEDSEATTQRGSSPKGKRKKARVIRKKKVVCRQKCREQKARQTQASKRRRS</sequence>
<feature type="compositionally biased region" description="Basic and acidic residues" evidence="1">
    <location>
        <begin position="112"/>
        <end position="131"/>
    </location>
</feature>
<name>I7BK11_MYCHA</name>
<dbReference type="PATRIC" id="fig|1212765.3.peg.710"/>
<reference evidence="3" key="2">
    <citation type="submission" date="2012-07" db="EMBL/GenBank/DDBJ databases">
        <title>Complete genome sequence of 'Candidatus Mycoplasma haemolamae'.</title>
        <authorList>
            <person name="Guimaraes A.M.S."/>
            <person name="Toth B."/>
            <person name="Santos A.P."/>
            <person name="Nascimento N.C."/>
            <person name="Sojka J.E."/>
            <person name="Messick J.B."/>
        </authorList>
    </citation>
    <scope>NUCLEOTIDE SEQUENCE [LARGE SCALE GENOMIC DNA]</scope>
    <source>
        <strain evidence="3">Purdue</strain>
    </source>
</reference>
<dbReference type="HOGENOM" id="CLU_930070_0_0_14"/>
<reference evidence="2 3" key="1">
    <citation type="journal article" date="2012" name="J. Bacteriol.">
        <title>Genome Sequence of "Candidatus Mycoplasma haemolamae" Strain Purdue, a Red Blood Cell Pathogen of Alpacas (Vicugna pacos) and Llamas (Lama glama).</title>
        <authorList>
            <person name="Guimaraes A.M."/>
            <person name="Toth B."/>
            <person name="Santos A.P."/>
            <person name="do Nascimento N.C."/>
            <person name="Kritchevsky J.E."/>
            <person name="Messick J.B."/>
        </authorList>
    </citation>
    <scope>NUCLEOTIDE SEQUENCE [LARGE SCALE GENOMIC DNA]</scope>
    <source>
        <strain evidence="2 3">Purdue</strain>
    </source>
</reference>